<name>A0A839UDR4_9HYPH</name>
<dbReference type="SUPFAM" id="SSF51604">
    <property type="entry name" value="Enolase C-terminal domain-like"/>
    <property type="match status" value="1"/>
</dbReference>
<gene>
    <name evidence="1" type="ORF">FHS21_004528</name>
</gene>
<comment type="caution">
    <text evidence="1">The sequence shown here is derived from an EMBL/GenBank/DDBJ whole genome shotgun (WGS) entry which is preliminary data.</text>
</comment>
<organism evidence="1 2">
    <name type="scientific">Phyllobacterium trifolii</name>
    <dbReference type="NCBI Taxonomy" id="300193"/>
    <lineage>
        <taxon>Bacteria</taxon>
        <taxon>Pseudomonadati</taxon>
        <taxon>Pseudomonadota</taxon>
        <taxon>Alphaproteobacteria</taxon>
        <taxon>Hyphomicrobiales</taxon>
        <taxon>Phyllobacteriaceae</taxon>
        <taxon>Phyllobacterium</taxon>
    </lineage>
</organism>
<dbReference type="AlphaFoldDB" id="A0A839UDR4"/>
<dbReference type="EMBL" id="JACHXN010000017">
    <property type="protein sequence ID" value="MBB3148085.1"/>
    <property type="molecule type" value="Genomic_DNA"/>
</dbReference>
<dbReference type="Gene3D" id="3.20.20.120">
    <property type="entry name" value="Enolase-like C-terminal domain"/>
    <property type="match status" value="1"/>
</dbReference>
<reference evidence="1 2" key="1">
    <citation type="submission" date="2020-08" db="EMBL/GenBank/DDBJ databases">
        <title>Genomic Encyclopedia of Type Strains, Phase III (KMG-III): the genomes of soil and plant-associated and newly described type strains.</title>
        <authorList>
            <person name="Whitman W."/>
        </authorList>
    </citation>
    <scope>NUCLEOTIDE SEQUENCE [LARGE SCALE GENOMIC DNA]</scope>
    <source>
        <strain evidence="1 2">CECT 7015</strain>
    </source>
</reference>
<keyword evidence="2" id="KW-1185">Reference proteome</keyword>
<sequence>MLFAKLGLSAIADEAREKRTRVVEDPILRHDFEGLRKLRHAVNWTRINSGEYLDLAGKLILLDNHGADILNVHGR</sequence>
<proteinExistence type="predicted"/>
<evidence type="ECO:0000313" key="2">
    <source>
        <dbReference type="Proteomes" id="UP000554520"/>
    </source>
</evidence>
<protein>
    <submittedName>
        <fullName evidence="1">L-alanine-DL-glutamate epimerase-like enolase superfamily enzyme</fullName>
    </submittedName>
</protein>
<accession>A0A839UDR4</accession>
<dbReference type="Proteomes" id="UP000554520">
    <property type="component" value="Unassembled WGS sequence"/>
</dbReference>
<dbReference type="InterPro" id="IPR036849">
    <property type="entry name" value="Enolase-like_C_sf"/>
</dbReference>
<dbReference type="RefSeq" id="WP_312879909.1">
    <property type="nucleotide sequence ID" value="NZ_JACHXN010000017.1"/>
</dbReference>
<evidence type="ECO:0000313" key="1">
    <source>
        <dbReference type="EMBL" id="MBB3148085.1"/>
    </source>
</evidence>